<feature type="region of interest" description="Disordered" evidence="1">
    <location>
        <begin position="362"/>
        <end position="384"/>
    </location>
</feature>
<dbReference type="InterPro" id="IPR050336">
    <property type="entry name" value="Chromosome_partition/occlusion"/>
</dbReference>
<feature type="compositionally biased region" description="Acidic residues" evidence="1">
    <location>
        <begin position="590"/>
        <end position="607"/>
    </location>
</feature>
<dbReference type="GO" id="GO:0005694">
    <property type="term" value="C:chromosome"/>
    <property type="evidence" value="ECO:0007669"/>
    <property type="project" value="TreeGrafter"/>
</dbReference>
<dbReference type="SMART" id="SM00470">
    <property type="entry name" value="ParB"/>
    <property type="match status" value="1"/>
</dbReference>
<dbReference type="InterPro" id="IPR036086">
    <property type="entry name" value="ParB/Sulfiredoxin_sf"/>
</dbReference>
<dbReference type="SUPFAM" id="SSF110849">
    <property type="entry name" value="ParB/Sulfiredoxin"/>
    <property type="match status" value="1"/>
</dbReference>
<feature type="region of interest" description="Disordered" evidence="1">
    <location>
        <begin position="57"/>
        <end position="80"/>
    </location>
</feature>
<feature type="region of interest" description="Disordered" evidence="1">
    <location>
        <begin position="564"/>
        <end position="607"/>
    </location>
</feature>
<dbReference type="NCBIfam" id="NF010406">
    <property type="entry name" value="PRK13832.1"/>
    <property type="match status" value="1"/>
</dbReference>
<organism evidence="3 4">
    <name type="scientific">Methylosinus sporium</name>
    <dbReference type="NCBI Taxonomy" id="428"/>
    <lineage>
        <taxon>Bacteria</taxon>
        <taxon>Pseudomonadati</taxon>
        <taxon>Pseudomonadota</taxon>
        <taxon>Alphaproteobacteria</taxon>
        <taxon>Hyphomicrobiales</taxon>
        <taxon>Methylocystaceae</taxon>
        <taxon>Methylosinus</taxon>
    </lineage>
</organism>
<evidence type="ECO:0000313" key="3">
    <source>
        <dbReference type="EMBL" id="TRL28987.1"/>
    </source>
</evidence>
<evidence type="ECO:0000256" key="1">
    <source>
        <dbReference type="SAM" id="MobiDB-lite"/>
    </source>
</evidence>
<gene>
    <name evidence="3" type="ORF">FM996_18110</name>
</gene>
<dbReference type="Gene3D" id="3.90.1530.10">
    <property type="entry name" value="Conserved hypothetical protein from pyrococcus furiosus pfu- 392566-001, ParB domain"/>
    <property type="match status" value="1"/>
</dbReference>
<dbReference type="Gene3D" id="1.10.10.2830">
    <property type="match status" value="1"/>
</dbReference>
<comment type="caution">
    <text evidence="3">The sequence shown here is derived from an EMBL/GenBank/DDBJ whole genome shotgun (WGS) entry which is preliminary data.</text>
</comment>
<dbReference type="Proteomes" id="UP000316781">
    <property type="component" value="Unassembled WGS sequence"/>
</dbReference>
<protein>
    <submittedName>
        <fullName evidence="3">Plasmid partitioning protein</fullName>
    </submittedName>
</protein>
<feature type="domain" description="ParB-like N-terminal" evidence="2">
    <location>
        <begin position="57"/>
        <end position="147"/>
    </location>
</feature>
<dbReference type="Pfam" id="PF02195">
    <property type="entry name" value="ParB_N"/>
    <property type="match status" value="1"/>
</dbReference>
<dbReference type="InterPro" id="IPR003115">
    <property type="entry name" value="ParB_N"/>
</dbReference>
<feature type="region of interest" description="Disordered" evidence="1">
    <location>
        <begin position="1"/>
        <end position="28"/>
    </location>
</feature>
<dbReference type="GO" id="GO:0007059">
    <property type="term" value="P:chromosome segregation"/>
    <property type="evidence" value="ECO:0007669"/>
    <property type="project" value="TreeGrafter"/>
</dbReference>
<dbReference type="EMBL" id="VJMF01000078">
    <property type="protein sequence ID" value="TRL28987.1"/>
    <property type="molecule type" value="Genomic_DNA"/>
</dbReference>
<dbReference type="PANTHER" id="PTHR33375">
    <property type="entry name" value="CHROMOSOME-PARTITIONING PROTEIN PARB-RELATED"/>
    <property type="match status" value="1"/>
</dbReference>
<evidence type="ECO:0000259" key="2">
    <source>
        <dbReference type="SMART" id="SM00470"/>
    </source>
</evidence>
<proteinExistence type="predicted"/>
<sequence length="607" mass="65866">MAQPHIDAGSKEPNSNRLGRAAPSEPGDRQIVADVEANGGDNLVTAAGHARVRMELRHVDPRSLKPNPNNPRRTAPGEHADRQMIANIKATGITQPPVVRPDGEDLVIVAGHGRVRAAIGAGFTEILVLVRGPDDGADNLRSLSENVVRAQMGPVDQWRTIEALISDNWTEEAIGGALALPVRTIKKLRLLANIHPAILDQIAKGDMPQENHLRTIAAAGADEQASVWKKHKPKKGQETVIWHEVARALTKRRLYAKIAKFGPDEEQAFGIVWEDDLFEQGDQDNRYTTQVEAFFAAQAAWVEANLPKNGVLLQIDEYGQGKLPPKAERNWGQPRKNDTIGRYVDTRDGSVKEIVFRLPKEEPKKGKNAASGGTSETLSEPARTRPEITQKGLAIIGDFRTDALVRALAENEIDDFTLLSLLVVAFAADNVDVKASGYSSPMRRGLAHRLANEGRVTQDAALVRKAARDMLAHVLNCRPGYHSSGAAARLVGDAIGADAHLPNMATDDFLSSLSKAALEKAAAQHSVLPRPRAKETRAALIEHVSGGTFVLPAARFALSEEELASELARRTERAQEDEGNVDGPDPEIGASDEDSDPEEDQQAEEFA</sequence>
<dbReference type="SUPFAM" id="SSF109709">
    <property type="entry name" value="KorB DNA-binding domain-like"/>
    <property type="match status" value="1"/>
</dbReference>
<name>A0A549SHF6_METSR</name>
<dbReference type="AlphaFoldDB" id="A0A549SHF6"/>
<accession>A0A549SHF6</accession>
<dbReference type="RefSeq" id="WP_142864184.1">
    <property type="nucleotide sequence ID" value="NZ_VJMF01000078.1"/>
</dbReference>
<feature type="compositionally biased region" description="Basic and acidic residues" evidence="1">
    <location>
        <begin position="567"/>
        <end position="576"/>
    </location>
</feature>
<dbReference type="PANTHER" id="PTHR33375:SF1">
    <property type="entry name" value="CHROMOSOME-PARTITIONING PROTEIN PARB-RELATED"/>
    <property type="match status" value="1"/>
</dbReference>
<evidence type="ECO:0000313" key="4">
    <source>
        <dbReference type="Proteomes" id="UP000316781"/>
    </source>
</evidence>
<reference evidence="3 4" key="1">
    <citation type="submission" date="2019-07" db="EMBL/GenBank/DDBJ databases">
        <title>Ln-dependent methylotrophs.</title>
        <authorList>
            <person name="Tani A."/>
        </authorList>
    </citation>
    <scope>NUCLEOTIDE SEQUENCE [LARGE SCALE GENOMIC DNA]</scope>
    <source>
        <strain evidence="3 4">SM89A</strain>
    </source>
</reference>